<dbReference type="InterPro" id="IPR011251">
    <property type="entry name" value="Luciferase-like_dom"/>
</dbReference>
<dbReference type="FunFam" id="3.20.20.30:FF:000002">
    <property type="entry name" value="LLM class flavin-dependent oxidoreductase"/>
    <property type="match status" value="1"/>
</dbReference>
<dbReference type="RefSeq" id="WP_121203146.1">
    <property type="nucleotide sequence ID" value="NZ_RBZP01000002.1"/>
</dbReference>
<dbReference type="InterPro" id="IPR050766">
    <property type="entry name" value="Bact_Lucif_Oxidored"/>
</dbReference>
<evidence type="ECO:0000313" key="3">
    <source>
        <dbReference type="EMBL" id="RKQ35515.1"/>
    </source>
</evidence>
<dbReference type="SUPFAM" id="SSF51679">
    <property type="entry name" value="Bacterial luciferase-like"/>
    <property type="match status" value="1"/>
</dbReference>
<dbReference type="GO" id="GO:0016705">
    <property type="term" value="F:oxidoreductase activity, acting on paired donors, with incorporation or reduction of molecular oxygen"/>
    <property type="evidence" value="ECO:0007669"/>
    <property type="project" value="InterPro"/>
</dbReference>
<dbReference type="InterPro" id="IPR019949">
    <property type="entry name" value="CmoO-like"/>
</dbReference>
<name>A0A495A7Z4_9BACI</name>
<dbReference type="AlphaFoldDB" id="A0A495A7Z4"/>
<reference evidence="3 4" key="1">
    <citation type="journal article" date="2016" name="Int. J. Syst. Evol. Microbiol.">
        <title>Oceanobacillus halophilus sp. nov., a novel moderately halophilic bacterium from a hypersaline lake.</title>
        <authorList>
            <person name="Amoozegar M.A."/>
            <person name="Bagheri M."/>
            <person name="Makhdoumi A."/>
            <person name="Nikou M.M."/>
            <person name="Fazeli S.A.S."/>
            <person name="Schumann P."/>
            <person name="Sproer C."/>
            <person name="Sanchez-Porro C."/>
            <person name="Ventosa A."/>
        </authorList>
    </citation>
    <scope>NUCLEOTIDE SEQUENCE [LARGE SCALE GENOMIC DNA]</scope>
    <source>
        <strain evidence="3 4">DSM 23996</strain>
    </source>
</reference>
<evidence type="ECO:0000313" key="4">
    <source>
        <dbReference type="Proteomes" id="UP000269301"/>
    </source>
</evidence>
<comment type="caution">
    <text evidence="3">The sequence shown here is derived from an EMBL/GenBank/DDBJ whole genome shotgun (WGS) entry which is preliminary data.</text>
</comment>
<accession>A0A495A7Z4</accession>
<dbReference type="NCBIfam" id="TIGR03558">
    <property type="entry name" value="oxido_grp_1"/>
    <property type="match status" value="1"/>
</dbReference>
<dbReference type="Pfam" id="PF00296">
    <property type="entry name" value="Bac_luciferase"/>
    <property type="match status" value="1"/>
</dbReference>
<dbReference type="OrthoDB" id="9780518at2"/>
<dbReference type="PANTHER" id="PTHR30137:SF19">
    <property type="entry name" value="LUCIFERASE-LIKE MONOOXYGENASE"/>
    <property type="match status" value="1"/>
</dbReference>
<proteinExistence type="predicted"/>
<dbReference type="Proteomes" id="UP000269301">
    <property type="component" value="Unassembled WGS sequence"/>
</dbReference>
<dbReference type="PANTHER" id="PTHR30137">
    <property type="entry name" value="LUCIFERASE-LIKE MONOOXYGENASE"/>
    <property type="match status" value="1"/>
</dbReference>
<evidence type="ECO:0000256" key="1">
    <source>
        <dbReference type="ARBA" id="ARBA00007789"/>
    </source>
</evidence>
<protein>
    <submittedName>
        <fullName evidence="3">LLM class flavin-dependent oxidoreductase</fullName>
    </submittedName>
</protein>
<comment type="similarity">
    <text evidence="1">To bacterial alkanal monooxygenase alpha and beta chains.</text>
</comment>
<gene>
    <name evidence="3" type="ORF">D8M06_04335</name>
</gene>
<dbReference type="GO" id="GO:0005829">
    <property type="term" value="C:cytosol"/>
    <property type="evidence" value="ECO:0007669"/>
    <property type="project" value="TreeGrafter"/>
</dbReference>
<dbReference type="EMBL" id="RBZP01000002">
    <property type="protein sequence ID" value="RKQ35515.1"/>
    <property type="molecule type" value="Genomic_DNA"/>
</dbReference>
<feature type="domain" description="Luciferase-like" evidence="2">
    <location>
        <begin position="1"/>
        <end position="295"/>
    </location>
</feature>
<dbReference type="InterPro" id="IPR036661">
    <property type="entry name" value="Luciferase-like_sf"/>
</dbReference>
<evidence type="ECO:0000259" key="2">
    <source>
        <dbReference type="Pfam" id="PF00296"/>
    </source>
</evidence>
<sequence>MKLSILDQAPISNGKTPKEALEATIELAKLADKLSFTRYWVAEHHDLDGLASPAPDILLGIIGLQTRNIRIGSGAVLLPNYKPYNVAERYNELATLYPDRIDLGIGRAPGGSAETSIALAGNFLEKVRNYPELIDDLVHFLHKDFPEDHMFSKVSPTPVPDFAPVPWLLGTSEKSAILAAEKGLPYVFGHFMSNQNGPEIVKSYYENYTGRTGAKAFVTVSVVCAETKEEAEKLAMSHLFWKILQDKGEGKTGVPSVKDALNYSYTEEEKGKLEKMRQHQIIGDPREVRKQLEKLGKAYQVDELMILTITHSYEARKKSYELLAQEFGLL</sequence>
<keyword evidence="4" id="KW-1185">Reference proteome</keyword>
<dbReference type="Gene3D" id="3.20.20.30">
    <property type="entry name" value="Luciferase-like domain"/>
    <property type="match status" value="1"/>
</dbReference>
<organism evidence="3 4">
    <name type="scientific">Oceanobacillus halophilus</name>
    <dbReference type="NCBI Taxonomy" id="930130"/>
    <lineage>
        <taxon>Bacteria</taxon>
        <taxon>Bacillati</taxon>
        <taxon>Bacillota</taxon>
        <taxon>Bacilli</taxon>
        <taxon>Bacillales</taxon>
        <taxon>Bacillaceae</taxon>
        <taxon>Oceanobacillus</taxon>
    </lineage>
</organism>